<dbReference type="EMBL" id="CM051397">
    <property type="protein sequence ID" value="KAJ4720320.1"/>
    <property type="molecule type" value="Genomic_DNA"/>
</dbReference>
<evidence type="ECO:0000313" key="1">
    <source>
        <dbReference type="EMBL" id="KAJ4720320.1"/>
    </source>
</evidence>
<reference evidence="1 2" key="1">
    <citation type="journal article" date="2023" name="Science">
        <title>Complex scaffold remodeling in plant triterpene biosynthesis.</title>
        <authorList>
            <person name="De La Pena R."/>
            <person name="Hodgson H."/>
            <person name="Liu J.C."/>
            <person name="Stephenson M.J."/>
            <person name="Martin A.C."/>
            <person name="Owen C."/>
            <person name="Harkess A."/>
            <person name="Leebens-Mack J."/>
            <person name="Jimenez L.E."/>
            <person name="Osbourn A."/>
            <person name="Sattely E.S."/>
        </authorList>
    </citation>
    <scope>NUCLEOTIDE SEQUENCE [LARGE SCALE GENOMIC DNA]</scope>
    <source>
        <strain evidence="2">cv. JPN11</strain>
        <tissue evidence="1">Leaf</tissue>
    </source>
</reference>
<sequence>MASSSMDDESFRVRVEKIFGSLAPSSSSTPWSLTDDEVERREWRRDKDTSARDETPCSSSFDELLRKDRLRRRNFPDDGEGDDRDSTRDEWEIRSSIGMDSTLDNEEEEDEFDKVASGRENAGERLYMNDVTDRGSYVNMHNVVLNSLNGGSKDARANHHAARIRLKEDEADAKKSNFASSDCDTEVKGSQGKVSEASHRPKSILKRKDDNADAKPKKRVRFDPGCILDTDEGSEKIQYSSVGTSTVDATDSDDAPQLAWNSCVPDYILNPSKYTRYSFDSSDKFIDESNTKTCMDVLTLIKNSKAKGGGPDLKNPSGDLPKSVVFIPKKKAGDMKSENMTSEIKENKEDDAKQLMPQTGFPVGIAAAESHHFEVNAEEEIEVIADQEIEPETTDDGACFHKPGRKYRTRSRSDDSDS</sequence>
<name>A0ACC1Y9R5_MELAZ</name>
<proteinExistence type="predicted"/>
<evidence type="ECO:0000313" key="2">
    <source>
        <dbReference type="Proteomes" id="UP001164539"/>
    </source>
</evidence>
<keyword evidence="2" id="KW-1185">Reference proteome</keyword>
<gene>
    <name evidence="1" type="ORF">OWV82_008170</name>
</gene>
<organism evidence="1 2">
    <name type="scientific">Melia azedarach</name>
    <name type="common">Chinaberry tree</name>
    <dbReference type="NCBI Taxonomy" id="155640"/>
    <lineage>
        <taxon>Eukaryota</taxon>
        <taxon>Viridiplantae</taxon>
        <taxon>Streptophyta</taxon>
        <taxon>Embryophyta</taxon>
        <taxon>Tracheophyta</taxon>
        <taxon>Spermatophyta</taxon>
        <taxon>Magnoliopsida</taxon>
        <taxon>eudicotyledons</taxon>
        <taxon>Gunneridae</taxon>
        <taxon>Pentapetalae</taxon>
        <taxon>rosids</taxon>
        <taxon>malvids</taxon>
        <taxon>Sapindales</taxon>
        <taxon>Meliaceae</taxon>
        <taxon>Melia</taxon>
    </lineage>
</organism>
<comment type="caution">
    <text evidence="1">The sequence shown here is derived from an EMBL/GenBank/DDBJ whole genome shotgun (WGS) entry which is preliminary data.</text>
</comment>
<dbReference type="Proteomes" id="UP001164539">
    <property type="component" value="Chromosome 4"/>
</dbReference>
<accession>A0ACC1Y9R5</accession>
<protein>
    <submittedName>
        <fullName evidence="1">Tumor suppressing sub-chromosomal transferable candidate</fullName>
    </submittedName>
</protein>